<dbReference type="Gramene" id="rna-AYBTSS11_LOCUS8178">
    <property type="protein sequence ID" value="CAJ1937717.1"/>
    <property type="gene ID" value="gene-AYBTSS11_LOCUS8178"/>
</dbReference>
<evidence type="ECO:0000256" key="8">
    <source>
        <dbReference type="ARBA" id="ARBA00023177"/>
    </source>
</evidence>
<keyword evidence="8 10" id="KW-0924">Ammonia transport</keyword>
<feature type="transmembrane region" description="Helical" evidence="10">
    <location>
        <begin position="49"/>
        <end position="71"/>
    </location>
</feature>
<comment type="subcellular location">
    <subcellularLocation>
        <location evidence="1 10">Cell membrane</location>
        <topology evidence="1 10">Multi-pass membrane protein</topology>
    </subcellularLocation>
</comment>
<evidence type="ECO:0000256" key="2">
    <source>
        <dbReference type="ARBA" id="ARBA00005887"/>
    </source>
</evidence>
<dbReference type="InterPro" id="IPR029020">
    <property type="entry name" value="Ammonium/urea_transptr"/>
</dbReference>
<reference evidence="12" key="1">
    <citation type="submission" date="2023-10" db="EMBL/GenBank/DDBJ databases">
        <authorList>
            <person name="Domelevo Entfellner J.-B."/>
        </authorList>
    </citation>
    <scope>NUCLEOTIDE SEQUENCE</scope>
</reference>
<accession>A0AA86V6U4</accession>
<evidence type="ECO:0000256" key="10">
    <source>
        <dbReference type="RuleBase" id="RU362002"/>
    </source>
</evidence>
<dbReference type="SUPFAM" id="SSF111352">
    <property type="entry name" value="Ammonium transporter"/>
    <property type="match status" value="1"/>
</dbReference>
<keyword evidence="13" id="KW-1185">Reference proteome</keyword>
<evidence type="ECO:0000256" key="4">
    <source>
        <dbReference type="ARBA" id="ARBA00022475"/>
    </source>
</evidence>
<dbReference type="AlphaFoldDB" id="A0AA86V6U4"/>
<sequence length="503" mass="54486">MEKSFCYANHITLQLKFLMGTPPVNSLPVAYQAWTSLAVPDWLNKGDNAWQMVSATLVGIQSMPGLVILYGSIVKKKWAVNSAFMALYAFAAVVICWVTWAYKMSFGEKLLPFWGKAGPALGQRFLIKQAALPATPHYYSNGDLETAEIEPFYPMATMVWFQCVFAAIALVILAGSVLARMNFKAWMMFVPLWLTFSYTVGAFSLWGGGFLFHWGVMDYSGGYVIHLSSGIAGFTAAYWVGPRSKKDRERFPPNNVLLTLAGAGLLWLGWAGFNGGDPYAANTDSSMAVLNTNICAATSLLVWTWLDVIFFKKPSVIGAVQGMITGLVCITPAAGLVQGWAAIVMGVLSGSVPWFSMMVLGKKWKIFEMVDDTLAVFHTHAVAGLLGGILTGLFAEPRLGALFLPVANSRGGIYGGPGGVQILKQIVGGLFIIGWNLVATSIICVVINFIVPLRMTEEELLIGDDAVHGEEAYALWGDGEKLSIYKDDTTHHGIVSSGATQVV</sequence>
<evidence type="ECO:0000259" key="11">
    <source>
        <dbReference type="Pfam" id="PF00909"/>
    </source>
</evidence>
<evidence type="ECO:0000313" key="13">
    <source>
        <dbReference type="Proteomes" id="UP001189624"/>
    </source>
</evidence>
<feature type="transmembrane region" description="Helical" evidence="10">
    <location>
        <begin position="373"/>
        <end position="395"/>
    </location>
</feature>
<organism evidence="12 13">
    <name type="scientific">Sphenostylis stenocarpa</name>
    <dbReference type="NCBI Taxonomy" id="92480"/>
    <lineage>
        <taxon>Eukaryota</taxon>
        <taxon>Viridiplantae</taxon>
        <taxon>Streptophyta</taxon>
        <taxon>Embryophyta</taxon>
        <taxon>Tracheophyta</taxon>
        <taxon>Spermatophyta</taxon>
        <taxon>Magnoliopsida</taxon>
        <taxon>eudicotyledons</taxon>
        <taxon>Gunneridae</taxon>
        <taxon>Pentapetalae</taxon>
        <taxon>rosids</taxon>
        <taxon>fabids</taxon>
        <taxon>Fabales</taxon>
        <taxon>Fabaceae</taxon>
        <taxon>Papilionoideae</taxon>
        <taxon>50 kb inversion clade</taxon>
        <taxon>NPAAA clade</taxon>
        <taxon>indigoferoid/millettioid clade</taxon>
        <taxon>Phaseoleae</taxon>
        <taxon>Sphenostylis</taxon>
    </lineage>
</organism>
<evidence type="ECO:0000256" key="5">
    <source>
        <dbReference type="ARBA" id="ARBA00022692"/>
    </source>
</evidence>
<dbReference type="GO" id="GO:0008519">
    <property type="term" value="F:ammonium channel activity"/>
    <property type="evidence" value="ECO:0007669"/>
    <property type="project" value="InterPro"/>
</dbReference>
<dbReference type="InterPro" id="IPR001905">
    <property type="entry name" value="Ammonium_transpt"/>
</dbReference>
<feature type="transmembrane region" description="Helical" evidence="10">
    <location>
        <begin position="316"/>
        <end position="334"/>
    </location>
</feature>
<evidence type="ECO:0000256" key="3">
    <source>
        <dbReference type="ARBA" id="ARBA00022448"/>
    </source>
</evidence>
<keyword evidence="3 10" id="KW-0813">Transport</keyword>
<feature type="transmembrane region" description="Helical" evidence="10">
    <location>
        <begin position="426"/>
        <end position="451"/>
    </location>
</feature>
<feature type="transmembrane region" description="Helical" evidence="10">
    <location>
        <begin position="220"/>
        <end position="241"/>
    </location>
</feature>
<evidence type="ECO:0000256" key="9">
    <source>
        <dbReference type="ARBA" id="ARBA00023180"/>
    </source>
</evidence>
<dbReference type="GO" id="GO:0005886">
    <property type="term" value="C:plasma membrane"/>
    <property type="evidence" value="ECO:0007669"/>
    <property type="project" value="UniProtKB-SubCell"/>
</dbReference>
<feature type="transmembrane region" description="Helical" evidence="10">
    <location>
        <begin position="191"/>
        <end position="214"/>
    </location>
</feature>
<gene>
    <name evidence="12" type="ORF">AYBTSS11_LOCUS8178</name>
</gene>
<keyword evidence="9" id="KW-0325">Glycoprotein</keyword>
<dbReference type="PROSITE" id="PS01219">
    <property type="entry name" value="AMMONIUM_TRANSP"/>
    <property type="match status" value="1"/>
</dbReference>
<dbReference type="NCBIfam" id="TIGR00836">
    <property type="entry name" value="amt"/>
    <property type="match status" value="1"/>
</dbReference>
<dbReference type="PRINTS" id="PR00342">
    <property type="entry name" value="RHESUSRHD"/>
</dbReference>
<dbReference type="Proteomes" id="UP001189624">
    <property type="component" value="Chromosome 3"/>
</dbReference>
<dbReference type="InterPro" id="IPR002229">
    <property type="entry name" value="RhesusRHD"/>
</dbReference>
<dbReference type="PANTHER" id="PTHR43029">
    <property type="entry name" value="AMMONIUM TRANSPORTER MEP2"/>
    <property type="match status" value="1"/>
</dbReference>
<comment type="similarity">
    <text evidence="2 10">Belongs to the ammonia transporter channel (TC 1.A.11.2) family.</text>
</comment>
<feature type="transmembrane region" description="Helical" evidence="10">
    <location>
        <begin position="159"/>
        <end position="179"/>
    </location>
</feature>
<feature type="transmembrane region" description="Helical" evidence="10">
    <location>
        <begin position="340"/>
        <end position="361"/>
    </location>
</feature>
<feature type="transmembrane region" description="Helical" evidence="10">
    <location>
        <begin position="285"/>
        <end position="304"/>
    </location>
</feature>
<proteinExistence type="inferred from homology"/>
<feature type="transmembrane region" description="Helical" evidence="10">
    <location>
        <begin position="83"/>
        <end position="102"/>
    </location>
</feature>
<dbReference type="InterPro" id="IPR018047">
    <property type="entry name" value="Ammonium_transpt_CS"/>
</dbReference>
<dbReference type="PANTHER" id="PTHR43029:SF10">
    <property type="entry name" value="AMMONIUM TRANSPORTER MEP2"/>
    <property type="match status" value="1"/>
</dbReference>
<evidence type="ECO:0000313" key="12">
    <source>
        <dbReference type="EMBL" id="CAJ1937717.1"/>
    </source>
</evidence>
<dbReference type="EMBL" id="OY731400">
    <property type="protein sequence ID" value="CAJ1937717.1"/>
    <property type="molecule type" value="Genomic_DNA"/>
</dbReference>
<dbReference type="Pfam" id="PF00909">
    <property type="entry name" value="Ammonium_transp"/>
    <property type="match status" value="1"/>
</dbReference>
<evidence type="ECO:0000256" key="7">
    <source>
        <dbReference type="ARBA" id="ARBA00023136"/>
    </source>
</evidence>
<dbReference type="Gene3D" id="1.10.3430.10">
    <property type="entry name" value="Ammonium transporter AmtB like domains"/>
    <property type="match status" value="1"/>
</dbReference>
<dbReference type="InterPro" id="IPR024041">
    <property type="entry name" value="NH4_transpt_AmtB-like_dom"/>
</dbReference>
<protein>
    <recommendedName>
        <fullName evidence="10">Ammonium transporter</fullName>
    </recommendedName>
</protein>
<name>A0AA86V6U4_9FABA</name>
<keyword evidence="6 10" id="KW-1133">Transmembrane helix</keyword>
<feature type="transmembrane region" description="Helical" evidence="10">
    <location>
        <begin position="253"/>
        <end position="273"/>
    </location>
</feature>
<dbReference type="FunFam" id="1.10.3430.10:FF:000005">
    <property type="entry name" value="Ammonium transporter"/>
    <property type="match status" value="1"/>
</dbReference>
<keyword evidence="7 10" id="KW-0472">Membrane</keyword>
<evidence type="ECO:0000256" key="6">
    <source>
        <dbReference type="ARBA" id="ARBA00022989"/>
    </source>
</evidence>
<keyword evidence="4" id="KW-1003">Cell membrane</keyword>
<keyword evidence="5 10" id="KW-0812">Transmembrane</keyword>
<evidence type="ECO:0000256" key="1">
    <source>
        <dbReference type="ARBA" id="ARBA00004651"/>
    </source>
</evidence>
<feature type="domain" description="Ammonium transporter AmtB-like" evidence="11">
    <location>
        <begin position="49"/>
        <end position="473"/>
    </location>
</feature>
<dbReference type="GO" id="GO:0009610">
    <property type="term" value="P:response to symbiotic fungus"/>
    <property type="evidence" value="ECO:0007669"/>
    <property type="project" value="UniProtKB-ARBA"/>
</dbReference>